<reference evidence="2 3" key="1">
    <citation type="submission" date="2018-10" db="EMBL/GenBank/DDBJ databases">
        <title>Draft genome sequence of Bacillus salarius IM0101, isolated from a hypersaline soil in Inner Mongolia, China.</title>
        <authorList>
            <person name="Yamprayoonswat W."/>
            <person name="Boonvisut S."/>
            <person name="Jumpathong W."/>
            <person name="Sittihan S."/>
            <person name="Ruangsuj P."/>
            <person name="Wanthongcharoen S."/>
            <person name="Thongpramul N."/>
            <person name="Pimmason S."/>
            <person name="Yu B."/>
            <person name="Yasawong M."/>
        </authorList>
    </citation>
    <scope>NUCLEOTIDE SEQUENCE [LARGE SCALE GENOMIC DNA]</scope>
    <source>
        <strain evidence="2 3">IM0101</strain>
    </source>
</reference>
<keyword evidence="1" id="KW-0812">Transmembrane</keyword>
<evidence type="ECO:0000313" key="3">
    <source>
        <dbReference type="Proteomes" id="UP000275076"/>
    </source>
</evidence>
<accession>A0A428MZD9</accession>
<name>A0A428MZD9_9BACI</name>
<protein>
    <submittedName>
        <fullName evidence="2">Uncharacterized protein</fullName>
    </submittedName>
</protein>
<sequence length="78" mass="8814">MFKYLSMLCAVLGIIVYNTSFWSLLILALGCVFGVLSIKKKRSILGILSFIVNGMVLIIGFLVFLVILSGQLYIWKFY</sequence>
<feature type="transmembrane region" description="Helical" evidence="1">
    <location>
        <begin position="50"/>
        <end position="75"/>
    </location>
</feature>
<comment type="caution">
    <text evidence="2">The sequence shown here is derived from an EMBL/GenBank/DDBJ whole genome shotgun (WGS) entry which is preliminary data.</text>
</comment>
<gene>
    <name evidence="2" type="ORF">D7Z54_19980</name>
</gene>
<keyword evidence="3" id="KW-1185">Reference proteome</keyword>
<evidence type="ECO:0000256" key="1">
    <source>
        <dbReference type="SAM" id="Phobius"/>
    </source>
</evidence>
<keyword evidence="1" id="KW-1133">Transmembrane helix</keyword>
<dbReference type="RefSeq" id="WP_125558321.1">
    <property type="nucleotide sequence ID" value="NZ_RBVX01000023.1"/>
</dbReference>
<proteinExistence type="predicted"/>
<keyword evidence="1" id="KW-0472">Membrane</keyword>
<organism evidence="2 3">
    <name type="scientific">Salibacterium salarium</name>
    <dbReference type="NCBI Taxonomy" id="284579"/>
    <lineage>
        <taxon>Bacteria</taxon>
        <taxon>Bacillati</taxon>
        <taxon>Bacillota</taxon>
        <taxon>Bacilli</taxon>
        <taxon>Bacillales</taxon>
        <taxon>Bacillaceae</taxon>
    </lineage>
</organism>
<dbReference type="PROSITE" id="PS51257">
    <property type="entry name" value="PROKAR_LIPOPROTEIN"/>
    <property type="match status" value="1"/>
</dbReference>
<feature type="transmembrane region" description="Helical" evidence="1">
    <location>
        <begin position="20"/>
        <end position="38"/>
    </location>
</feature>
<dbReference type="Proteomes" id="UP000275076">
    <property type="component" value="Unassembled WGS sequence"/>
</dbReference>
<dbReference type="EMBL" id="RBVX01000023">
    <property type="protein sequence ID" value="RSL31521.1"/>
    <property type="molecule type" value="Genomic_DNA"/>
</dbReference>
<dbReference type="OrthoDB" id="2942210at2"/>
<evidence type="ECO:0000313" key="2">
    <source>
        <dbReference type="EMBL" id="RSL31521.1"/>
    </source>
</evidence>
<dbReference type="AlphaFoldDB" id="A0A428MZD9"/>